<dbReference type="SUPFAM" id="SSF53474">
    <property type="entry name" value="alpha/beta-Hydrolases"/>
    <property type="match status" value="1"/>
</dbReference>
<dbReference type="Pfam" id="PF07224">
    <property type="entry name" value="Chlorophyllase"/>
    <property type="match status" value="1"/>
</dbReference>
<sequence>MTLAAPTRGDDLQVRITAPVTGTDLPVIVFAHGFSQSMTAADPLVDHWTANGFVVVQPTFLDSATLGLTPADPRYPTIWQTRVDDLEQVIDELDTIIAAVPGLTGRVDRERLAVAGHSWGGQSIGMLLGARVLDADGKPGEDRTDHRVKAGVLLATTGLNRGDLTPFAQENFAFMTPDFTQLTTPSIVVAGDNDQSQLSTRGPDWFTDIYHHSPGAQHLVTLHGGEHTLGGIQDYSSTLTSDESPERVDLVRRTTTAFLRTALGIDAKAWSELTATPAEPVGHIDSK</sequence>
<comment type="caution">
    <text evidence="1">The sequence shown here is derived from an EMBL/GenBank/DDBJ whole genome shotgun (WGS) entry which is preliminary data.</text>
</comment>
<dbReference type="PANTHER" id="PTHR33428">
    <property type="entry name" value="CHLOROPHYLLASE-2, CHLOROPLASTIC"/>
    <property type="match status" value="1"/>
</dbReference>
<dbReference type="Gene3D" id="3.40.50.1820">
    <property type="entry name" value="alpha/beta hydrolase"/>
    <property type="match status" value="1"/>
</dbReference>
<dbReference type="InterPro" id="IPR017395">
    <property type="entry name" value="Chlorophyllase-like"/>
</dbReference>
<gene>
    <name evidence="1" type="ORF">M1L60_13425</name>
</gene>
<dbReference type="InterPro" id="IPR029058">
    <property type="entry name" value="AB_hydrolase_fold"/>
</dbReference>
<dbReference type="EMBL" id="JAMYJR010000013">
    <property type="protein sequence ID" value="MCO8271593.1"/>
    <property type="molecule type" value="Genomic_DNA"/>
</dbReference>
<reference evidence="1 2" key="1">
    <citation type="submission" date="2022-06" db="EMBL/GenBank/DDBJ databases">
        <title>New Species of the Genus Actinoplanes, ActinopZanes ferrugineus.</title>
        <authorList>
            <person name="Ding P."/>
        </authorList>
    </citation>
    <scope>NUCLEOTIDE SEQUENCE [LARGE SCALE GENOMIC DNA]</scope>
    <source>
        <strain evidence="1 2">TRM88003</strain>
    </source>
</reference>
<keyword evidence="1" id="KW-0378">Hydrolase</keyword>
<evidence type="ECO:0000313" key="1">
    <source>
        <dbReference type="EMBL" id="MCO8271593.1"/>
    </source>
</evidence>
<protein>
    <submittedName>
        <fullName evidence="1">Alpha/beta fold hydrolase</fullName>
    </submittedName>
</protein>
<accession>A0ABT1DL79</accession>
<dbReference type="GO" id="GO:0016787">
    <property type="term" value="F:hydrolase activity"/>
    <property type="evidence" value="ECO:0007669"/>
    <property type="project" value="UniProtKB-KW"/>
</dbReference>
<dbReference type="Proteomes" id="UP001523369">
    <property type="component" value="Unassembled WGS sequence"/>
</dbReference>
<evidence type="ECO:0000313" key="2">
    <source>
        <dbReference type="Proteomes" id="UP001523369"/>
    </source>
</evidence>
<dbReference type="PANTHER" id="PTHR33428:SF14">
    <property type="entry name" value="CARBOXYLESTERASE TYPE B DOMAIN-CONTAINING PROTEIN"/>
    <property type="match status" value="1"/>
</dbReference>
<proteinExistence type="predicted"/>
<name>A0ABT1DL79_9ACTN</name>
<organism evidence="1 2">
    <name type="scientific">Paractinoplanes aksuensis</name>
    <dbReference type="NCBI Taxonomy" id="2939490"/>
    <lineage>
        <taxon>Bacteria</taxon>
        <taxon>Bacillati</taxon>
        <taxon>Actinomycetota</taxon>
        <taxon>Actinomycetes</taxon>
        <taxon>Micromonosporales</taxon>
        <taxon>Micromonosporaceae</taxon>
        <taxon>Paractinoplanes</taxon>
    </lineage>
</organism>
<keyword evidence="2" id="KW-1185">Reference proteome</keyword>